<dbReference type="InterPro" id="IPR000160">
    <property type="entry name" value="GGDEF_dom"/>
</dbReference>
<dbReference type="CDD" id="cd06225">
    <property type="entry name" value="HAMP"/>
    <property type="match status" value="1"/>
</dbReference>
<dbReference type="PANTHER" id="PTHR45138:SF9">
    <property type="entry name" value="DIGUANYLATE CYCLASE DGCM-RELATED"/>
    <property type="match status" value="1"/>
</dbReference>
<accession>A0A2K3UTZ9</accession>
<dbReference type="InterPro" id="IPR050469">
    <property type="entry name" value="Diguanylate_Cyclase"/>
</dbReference>
<dbReference type="NCBIfam" id="TIGR00254">
    <property type="entry name" value="GGDEF"/>
    <property type="match status" value="1"/>
</dbReference>
<dbReference type="Gene3D" id="3.30.450.40">
    <property type="match status" value="1"/>
</dbReference>
<dbReference type="GO" id="GO:0052621">
    <property type="term" value="F:diguanylate cyclase activity"/>
    <property type="evidence" value="ECO:0007669"/>
    <property type="project" value="TreeGrafter"/>
</dbReference>
<dbReference type="CDD" id="cd19410">
    <property type="entry name" value="HK9-like_sensor"/>
    <property type="match status" value="1"/>
</dbReference>
<dbReference type="SMART" id="SM00065">
    <property type="entry name" value="GAF"/>
    <property type="match status" value="1"/>
</dbReference>
<dbReference type="EMBL" id="PPPD01000001">
    <property type="protein sequence ID" value="PNY80007.1"/>
    <property type="molecule type" value="Genomic_DNA"/>
</dbReference>
<dbReference type="OrthoDB" id="9813903at2"/>
<dbReference type="CDD" id="cd01949">
    <property type="entry name" value="GGDEF"/>
    <property type="match status" value="1"/>
</dbReference>
<dbReference type="InterPro" id="IPR029016">
    <property type="entry name" value="GAF-like_dom_sf"/>
</dbReference>
<feature type="transmembrane region" description="Helical" evidence="1">
    <location>
        <begin position="15"/>
        <end position="32"/>
    </location>
</feature>
<organism evidence="4 5">
    <name type="scientific">Deinococcus koreensis</name>
    <dbReference type="NCBI Taxonomy" id="2054903"/>
    <lineage>
        <taxon>Bacteria</taxon>
        <taxon>Thermotogati</taxon>
        <taxon>Deinococcota</taxon>
        <taxon>Deinococci</taxon>
        <taxon>Deinococcales</taxon>
        <taxon>Deinococcaceae</taxon>
        <taxon>Deinococcus</taxon>
    </lineage>
</organism>
<gene>
    <name evidence="4" type="ORF">CVO96_00340</name>
</gene>
<dbReference type="PROSITE" id="PS50887">
    <property type="entry name" value="GGDEF"/>
    <property type="match status" value="1"/>
</dbReference>
<evidence type="ECO:0000259" key="3">
    <source>
        <dbReference type="PROSITE" id="PS50887"/>
    </source>
</evidence>
<dbReference type="Proteomes" id="UP000236379">
    <property type="component" value="Unassembled WGS sequence"/>
</dbReference>
<dbReference type="InterPro" id="IPR003018">
    <property type="entry name" value="GAF"/>
</dbReference>
<dbReference type="InterPro" id="IPR007891">
    <property type="entry name" value="CHASE3"/>
</dbReference>
<dbReference type="Pfam" id="PF00672">
    <property type="entry name" value="HAMP"/>
    <property type="match status" value="1"/>
</dbReference>
<dbReference type="PROSITE" id="PS50885">
    <property type="entry name" value="HAMP"/>
    <property type="match status" value="1"/>
</dbReference>
<dbReference type="Pfam" id="PF01590">
    <property type="entry name" value="GAF"/>
    <property type="match status" value="1"/>
</dbReference>
<evidence type="ECO:0000256" key="1">
    <source>
        <dbReference type="SAM" id="Phobius"/>
    </source>
</evidence>
<evidence type="ECO:0000259" key="2">
    <source>
        <dbReference type="PROSITE" id="PS50885"/>
    </source>
</evidence>
<dbReference type="Gene3D" id="3.30.70.270">
    <property type="match status" value="1"/>
</dbReference>
<evidence type="ECO:0000313" key="5">
    <source>
        <dbReference type="Proteomes" id="UP000236379"/>
    </source>
</evidence>
<dbReference type="SMART" id="SM00267">
    <property type="entry name" value="GGDEF"/>
    <property type="match status" value="1"/>
</dbReference>
<keyword evidence="5" id="KW-1185">Reference proteome</keyword>
<keyword evidence="1" id="KW-0812">Transmembrane</keyword>
<protein>
    <recommendedName>
        <fullName evidence="6">Diguanylate cyclase</fullName>
    </recommendedName>
</protein>
<evidence type="ECO:0008006" key="6">
    <source>
        <dbReference type="Google" id="ProtNLM"/>
    </source>
</evidence>
<name>A0A2K3UTZ9_9DEIO</name>
<dbReference type="SUPFAM" id="SSF55781">
    <property type="entry name" value="GAF domain-like"/>
    <property type="match status" value="1"/>
</dbReference>
<dbReference type="Pfam" id="PF00990">
    <property type="entry name" value="GGDEF"/>
    <property type="match status" value="1"/>
</dbReference>
<dbReference type="AlphaFoldDB" id="A0A2K3UTZ9"/>
<evidence type="ECO:0000313" key="4">
    <source>
        <dbReference type="EMBL" id="PNY80007.1"/>
    </source>
</evidence>
<dbReference type="InterPro" id="IPR043128">
    <property type="entry name" value="Rev_trsase/Diguanyl_cyclase"/>
</dbReference>
<dbReference type="SMART" id="SM00304">
    <property type="entry name" value="HAMP"/>
    <property type="match status" value="1"/>
</dbReference>
<sequence>MVVLTLRRMLLLSQLPFWVLMVAAFSLLSITLHERVVATNRATHVREELAQVAGIMQHVVDMETGLRGFVIAGNPVFLEPYTAARAALPGEFALLQLTLRQQVNPREAVAPLAHLNRVEALVGRWQTTVAEPEIAARARGLSEAAAFVKQQTGKRLLDSIRAEVEAYQQARQQQLQRAETAAAAKLRSLQLSLYGVAALTILGSVAASLVGASLLRRSLGAVTDAAERLTAGETVTLAERRASPAEIQTLSRAFNHMSGRLAQARRQADEHARELAARNVWMRTLGELSDWLQAARSLEEAAGILERALPALLPGTQGTLHHHNASRNLLLAVVSWGGAEARPSSPGDCWALRRGEARQDAGVLAPPCLHGPQQRYLCLPLFSHGETLGTLRLQAQGGEALSEATRAAAEDVAQQVALALAGLRLLDRLQQQAIRDPLTGLFNRRHLEEQLEQRVLAAEAAGQPLSLVALDVDHFKRLNDSFGHEAGDMVLVRMGAALRDLSPAPALAARPGGEEFSILLPDQPLPAALELAERLRSEVAGWTLEFAGMPLGPVSVSIGVAGLGSGIATGQALTRAADDALYQAKRTGRNRVVPSDAGSPARISSLPS</sequence>
<feature type="domain" description="HAMP" evidence="2">
    <location>
        <begin position="213"/>
        <end position="266"/>
    </location>
</feature>
<keyword evidence="1" id="KW-0472">Membrane</keyword>
<feature type="transmembrane region" description="Helical" evidence="1">
    <location>
        <begin position="193"/>
        <end position="215"/>
    </location>
</feature>
<reference evidence="4 5" key="1">
    <citation type="submission" date="2018-01" db="EMBL/GenBank/DDBJ databases">
        <title>Deinococcus koreensis sp. nov., a radiation-resistant bacterium isolated from river water.</title>
        <authorList>
            <person name="Choi A."/>
        </authorList>
    </citation>
    <scope>NUCLEOTIDE SEQUENCE [LARGE SCALE GENOMIC DNA]</scope>
    <source>
        <strain evidence="4 5">SJW1-2</strain>
    </source>
</reference>
<dbReference type="InterPro" id="IPR003660">
    <property type="entry name" value="HAMP_dom"/>
</dbReference>
<dbReference type="GO" id="GO:0007165">
    <property type="term" value="P:signal transduction"/>
    <property type="evidence" value="ECO:0007669"/>
    <property type="project" value="InterPro"/>
</dbReference>
<dbReference type="FunFam" id="3.30.70.270:FF:000001">
    <property type="entry name" value="Diguanylate cyclase domain protein"/>
    <property type="match status" value="1"/>
</dbReference>
<comment type="caution">
    <text evidence="4">The sequence shown here is derived from an EMBL/GenBank/DDBJ whole genome shotgun (WGS) entry which is preliminary data.</text>
</comment>
<dbReference type="PANTHER" id="PTHR45138">
    <property type="entry name" value="REGULATORY COMPONENTS OF SENSORY TRANSDUCTION SYSTEM"/>
    <property type="match status" value="1"/>
</dbReference>
<feature type="domain" description="GGDEF" evidence="3">
    <location>
        <begin position="463"/>
        <end position="597"/>
    </location>
</feature>
<dbReference type="Pfam" id="PF05227">
    <property type="entry name" value="CHASE3"/>
    <property type="match status" value="1"/>
</dbReference>
<dbReference type="GO" id="GO:0005886">
    <property type="term" value="C:plasma membrane"/>
    <property type="evidence" value="ECO:0007669"/>
    <property type="project" value="TreeGrafter"/>
</dbReference>
<keyword evidence="1" id="KW-1133">Transmembrane helix</keyword>
<dbReference type="InterPro" id="IPR029787">
    <property type="entry name" value="Nucleotide_cyclase"/>
</dbReference>
<dbReference type="Gene3D" id="6.10.340.10">
    <property type="match status" value="1"/>
</dbReference>
<proteinExistence type="predicted"/>
<dbReference type="GO" id="GO:1902201">
    <property type="term" value="P:negative regulation of bacterial-type flagellum-dependent cell motility"/>
    <property type="evidence" value="ECO:0007669"/>
    <property type="project" value="TreeGrafter"/>
</dbReference>
<dbReference type="SUPFAM" id="SSF55073">
    <property type="entry name" value="Nucleotide cyclase"/>
    <property type="match status" value="1"/>
</dbReference>
<dbReference type="GO" id="GO:0043709">
    <property type="term" value="P:cell adhesion involved in single-species biofilm formation"/>
    <property type="evidence" value="ECO:0007669"/>
    <property type="project" value="TreeGrafter"/>
</dbReference>